<feature type="domain" description="CAAX prenyl protease 2/Lysostaphin resistance protein A-like" evidence="3">
    <location>
        <begin position="268"/>
        <end position="373"/>
    </location>
</feature>
<protein>
    <submittedName>
        <fullName evidence="4">CPBP family intramembrane metalloprotease</fullName>
    </submittedName>
</protein>
<organism evidence="4 5">
    <name type="scientific">Actinomadura rubrisoli</name>
    <dbReference type="NCBI Taxonomy" id="2530368"/>
    <lineage>
        <taxon>Bacteria</taxon>
        <taxon>Bacillati</taxon>
        <taxon>Actinomycetota</taxon>
        <taxon>Actinomycetes</taxon>
        <taxon>Streptosporangiales</taxon>
        <taxon>Thermomonosporaceae</taxon>
        <taxon>Actinomadura</taxon>
    </lineage>
</organism>
<dbReference type="GO" id="GO:0008237">
    <property type="term" value="F:metallopeptidase activity"/>
    <property type="evidence" value="ECO:0007669"/>
    <property type="project" value="UniProtKB-KW"/>
</dbReference>
<comment type="caution">
    <text evidence="4">The sequence shown here is derived from an EMBL/GenBank/DDBJ whole genome shotgun (WGS) entry which is preliminary data.</text>
</comment>
<dbReference type="GO" id="GO:0006508">
    <property type="term" value="P:proteolysis"/>
    <property type="evidence" value="ECO:0007669"/>
    <property type="project" value="UniProtKB-KW"/>
</dbReference>
<gene>
    <name evidence="4" type="ORF">E1298_04665</name>
</gene>
<evidence type="ECO:0000313" key="5">
    <source>
        <dbReference type="Proteomes" id="UP000294513"/>
    </source>
</evidence>
<keyword evidence="4" id="KW-0482">Metalloprotease</keyword>
<reference evidence="4 5" key="1">
    <citation type="submission" date="2019-03" db="EMBL/GenBank/DDBJ databases">
        <title>Draft genome sequences of novel Actinobacteria.</title>
        <authorList>
            <person name="Sahin N."/>
            <person name="Ay H."/>
            <person name="Saygin H."/>
        </authorList>
    </citation>
    <scope>NUCLEOTIDE SEQUENCE [LARGE SCALE GENOMIC DNA]</scope>
    <source>
        <strain evidence="4 5">H3C3</strain>
    </source>
</reference>
<evidence type="ECO:0000313" key="4">
    <source>
        <dbReference type="EMBL" id="TDD95669.1"/>
    </source>
</evidence>
<dbReference type="Proteomes" id="UP000294513">
    <property type="component" value="Unassembled WGS sequence"/>
</dbReference>
<dbReference type="OrthoDB" id="2680086at2"/>
<feature type="compositionally biased region" description="Pro residues" evidence="1">
    <location>
        <begin position="51"/>
        <end position="61"/>
    </location>
</feature>
<dbReference type="GO" id="GO:0080120">
    <property type="term" value="P:CAAX-box protein maturation"/>
    <property type="evidence" value="ECO:0007669"/>
    <property type="project" value="UniProtKB-ARBA"/>
</dbReference>
<sequence length="464" mass="48918">MSEPGDVNGWAPLDPDLPGERPRPPAMPPDPQRPPAPAPDPGQAPGWGWPEQPPAPGPYPGQQPHGQQGQQPHGQGQPGPYAPYAQYGGPYAPYPPGYGQPREKPPWAVPVPPGVPFHRMARNAAHRWWRPLVGTLAIAGAGFAIAIGLMLVGIIIRVAVSGDLPDSSGSDEDSIFGDATADLAFNLVSLAVFLPVGLLAAWGIQRRRPGTLSSVAGRLRWRWLLACCGLSLAFCAVSYGTSIFAGTLVDDDSGSDEHWVGWGRFAAPAIVIVLLVPFQAAAEEYVFRGWLLQAVGACTLENLKGRIGRAFSVVFRTPWPGIVLGSALFTAGHGYTGWGMLDIFFFGALAAWLTTRSGGLEAGIALHVFNNLMAFLGPAAVGELDIEQGGVPWQYVVADIVPMVLYAAAVVGLVRWKRIQTVTPGRQGDQGLDGSAGETGIDSPATVTDPEPGTSRGAGPEFVS</sequence>
<feature type="compositionally biased region" description="Pro residues" evidence="1">
    <location>
        <begin position="24"/>
        <end position="42"/>
    </location>
</feature>
<dbReference type="RefSeq" id="WP_131889494.1">
    <property type="nucleotide sequence ID" value="NZ_SMKU01000010.1"/>
</dbReference>
<dbReference type="GO" id="GO:0004175">
    <property type="term" value="F:endopeptidase activity"/>
    <property type="evidence" value="ECO:0007669"/>
    <property type="project" value="UniProtKB-ARBA"/>
</dbReference>
<dbReference type="InterPro" id="IPR003675">
    <property type="entry name" value="Rce1/LyrA-like_dom"/>
</dbReference>
<feature type="transmembrane region" description="Helical" evidence="2">
    <location>
        <begin position="265"/>
        <end position="282"/>
    </location>
</feature>
<name>A0A4R5CA58_9ACTN</name>
<feature type="compositionally biased region" description="Low complexity" evidence="1">
    <location>
        <begin position="62"/>
        <end position="86"/>
    </location>
</feature>
<accession>A0A4R5CA58</accession>
<proteinExistence type="predicted"/>
<dbReference type="AlphaFoldDB" id="A0A4R5CA58"/>
<evidence type="ECO:0000259" key="3">
    <source>
        <dbReference type="Pfam" id="PF02517"/>
    </source>
</evidence>
<feature type="transmembrane region" description="Helical" evidence="2">
    <location>
        <begin position="393"/>
        <end position="416"/>
    </location>
</feature>
<feature type="transmembrane region" description="Helical" evidence="2">
    <location>
        <begin position="183"/>
        <end position="202"/>
    </location>
</feature>
<keyword evidence="4" id="KW-0645">Protease</keyword>
<dbReference type="Pfam" id="PF02517">
    <property type="entry name" value="Rce1-like"/>
    <property type="match status" value="1"/>
</dbReference>
<feature type="transmembrane region" description="Helical" evidence="2">
    <location>
        <begin position="362"/>
        <end position="381"/>
    </location>
</feature>
<keyword evidence="2" id="KW-0472">Membrane</keyword>
<keyword evidence="2" id="KW-0812">Transmembrane</keyword>
<feature type="transmembrane region" description="Helical" evidence="2">
    <location>
        <begin position="335"/>
        <end position="355"/>
    </location>
</feature>
<dbReference type="EMBL" id="SMKU01000010">
    <property type="protein sequence ID" value="TDD95669.1"/>
    <property type="molecule type" value="Genomic_DNA"/>
</dbReference>
<keyword evidence="4" id="KW-0378">Hydrolase</keyword>
<feature type="region of interest" description="Disordered" evidence="1">
    <location>
        <begin position="425"/>
        <end position="464"/>
    </location>
</feature>
<feature type="transmembrane region" description="Helical" evidence="2">
    <location>
        <begin position="310"/>
        <end position="329"/>
    </location>
</feature>
<keyword evidence="5" id="KW-1185">Reference proteome</keyword>
<feature type="region of interest" description="Disordered" evidence="1">
    <location>
        <begin position="1"/>
        <end position="86"/>
    </location>
</feature>
<feature type="transmembrane region" description="Helical" evidence="2">
    <location>
        <begin position="132"/>
        <end position="160"/>
    </location>
</feature>
<evidence type="ECO:0000256" key="2">
    <source>
        <dbReference type="SAM" id="Phobius"/>
    </source>
</evidence>
<keyword evidence="2" id="KW-1133">Transmembrane helix</keyword>
<feature type="transmembrane region" description="Helical" evidence="2">
    <location>
        <begin position="223"/>
        <end position="245"/>
    </location>
</feature>
<evidence type="ECO:0000256" key="1">
    <source>
        <dbReference type="SAM" id="MobiDB-lite"/>
    </source>
</evidence>